<dbReference type="EMBL" id="FODE01000044">
    <property type="protein sequence ID" value="SEO20116.1"/>
    <property type="molecule type" value="Genomic_DNA"/>
</dbReference>
<evidence type="ECO:0000256" key="7">
    <source>
        <dbReference type="RuleBase" id="RU369079"/>
    </source>
</evidence>
<feature type="domain" description="TRAP C4-dicarboxylate transport system permease DctM subunit" evidence="8">
    <location>
        <begin position="7"/>
        <end position="412"/>
    </location>
</feature>
<evidence type="ECO:0000313" key="9">
    <source>
        <dbReference type="EMBL" id="SEO20116.1"/>
    </source>
</evidence>
<sequence>MISWVLLAILVLIVIRAPIFVALGAPAVAYLWLRGIPLELAPQRMLGTVNESILLAVPMFLLAGALMNRYGATARIFDFAQAVIGHVRGGLGYVAVLASMVFSAMSGSAAADAVGVGKMTVSAMRERGYDANFAAAVTLSSATMAPVIPPSIIMIIYGATANVSIGKMFLGGVVPGLLMAASLMITVGWLSARRGYGRGEPFSFHRMLTTFWRASLVMLTPVLVIGGIFSGALTPTEASAIAVVYVIFLGIVYRKLNFGDFYRSLVHTATAVGALMLVVSVSGLDAWIIAREQIPMMLAQNVSDMVSSPMLVFIAILLVVLVLGLFMDATPIILMLVPAITPLVAAFGIDPLHLGVLFCIVCVLGLITPPVGVALYGVALVSRLPMERVFMATIPFFIMLLVLVAIMVVFPPIITWLPSKWG</sequence>
<feature type="transmembrane region" description="Helical" evidence="7">
    <location>
        <begin position="53"/>
        <end position="71"/>
    </location>
</feature>
<dbReference type="InterPro" id="IPR010656">
    <property type="entry name" value="DctM"/>
</dbReference>
<feature type="transmembrane region" description="Helical" evidence="7">
    <location>
        <begin position="91"/>
        <end position="111"/>
    </location>
</feature>
<keyword evidence="7" id="KW-0813">Transport</keyword>
<comment type="function">
    <text evidence="7">Part of the tripartite ATP-independent periplasmic (TRAP) transport system.</text>
</comment>
<comment type="similarity">
    <text evidence="7">Belongs to the TRAP transporter large permease family.</text>
</comment>
<accession>A0A1H8MSH5</accession>
<dbReference type="GO" id="GO:0005886">
    <property type="term" value="C:plasma membrane"/>
    <property type="evidence" value="ECO:0007669"/>
    <property type="project" value="UniProtKB-SubCell"/>
</dbReference>
<dbReference type="PANTHER" id="PTHR33362">
    <property type="entry name" value="SIALIC ACID TRAP TRANSPORTER PERMEASE PROTEIN SIAT-RELATED"/>
    <property type="match status" value="1"/>
</dbReference>
<feature type="transmembrane region" description="Helical" evidence="7">
    <location>
        <begin position="310"/>
        <end position="327"/>
    </location>
</feature>
<protein>
    <recommendedName>
        <fullName evidence="7">TRAP transporter large permease protein</fullName>
    </recommendedName>
</protein>
<evidence type="ECO:0000256" key="5">
    <source>
        <dbReference type="ARBA" id="ARBA00022989"/>
    </source>
</evidence>
<dbReference type="NCBIfam" id="TIGR00786">
    <property type="entry name" value="dctM"/>
    <property type="match status" value="1"/>
</dbReference>
<keyword evidence="6 7" id="KW-0472">Membrane</keyword>
<dbReference type="OrthoDB" id="9790209at2"/>
<comment type="subunit">
    <text evidence="7">The complex comprises the extracytoplasmic solute receptor protein and the two transmembrane proteins.</text>
</comment>
<feature type="transmembrane region" description="Helical" evidence="7">
    <location>
        <begin position="211"/>
        <end position="232"/>
    </location>
</feature>
<keyword evidence="10" id="KW-1185">Reference proteome</keyword>
<feature type="transmembrane region" description="Helical" evidence="7">
    <location>
        <begin position="389"/>
        <end position="414"/>
    </location>
</feature>
<feature type="transmembrane region" description="Helical" evidence="7">
    <location>
        <begin position="355"/>
        <end position="377"/>
    </location>
</feature>
<feature type="transmembrane region" description="Helical" evidence="7">
    <location>
        <begin position="238"/>
        <end position="256"/>
    </location>
</feature>
<feature type="transmembrane region" description="Helical" evidence="7">
    <location>
        <begin position="132"/>
        <end position="157"/>
    </location>
</feature>
<dbReference type="STRING" id="34002.SAMN04489859_104419"/>
<dbReference type="AlphaFoldDB" id="A0A1H8MSH5"/>
<keyword evidence="2" id="KW-1003">Cell membrane</keyword>
<keyword evidence="5 7" id="KW-1133">Transmembrane helix</keyword>
<dbReference type="InterPro" id="IPR004681">
    <property type="entry name" value="TRAP_DctM"/>
</dbReference>
<dbReference type="RefSeq" id="WP_090616842.1">
    <property type="nucleotide sequence ID" value="NZ_CP067124.1"/>
</dbReference>
<feature type="transmembrane region" description="Helical" evidence="7">
    <location>
        <begin position="268"/>
        <end position="290"/>
    </location>
</feature>
<dbReference type="GO" id="GO:0022857">
    <property type="term" value="F:transmembrane transporter activity"/>
    <property type="evidence" value="ECO:0007669"/>
    <property type="project" value="UniProtKB-UniRule"/>
</dbReference>
<gene>
    <name evidence="9" type="ORF">SAMN04489859_104419</name>
</gene>
<reference evidence="9 10" key="1">
    <citation type="submission" date="2016-10" db="EMBL/GenBank/DDBJ databases">
        <authorList>
            <person name="de Groot N.N."/>
        </authorList>
    </citation>
    <scope>NUCLEOTIDE SEQUENCE [LARGE SCALE GENOMIC DNA]</scope>
    <source>
        <strain evidence="9 10">DSM 8512</strain>
    </source>
</reference>
<dbReference type="PIRSF" id="PIRSF006066">
    <property type="entry name" value="HI0050"/>
    <property type="match status" value="1"/>
</dbReference>
<evidence type="ECO:0000256" key="2">
    <source>
        <dbReference type="ARBA" id="ARBA00022475"/>
    </source>
</evidence>
<evidence type="ECO:0000256" key="6">
    <source>
        <dbReference type="ARBA" id="ARBA00023136"/>
    </source>
</evidence>
<feature type="transmembrane region" description="Helical" evidence="7">
    <location>
        <begin position="169"/>
        <end position="190"/>
    </location>
</feature>
<feature type="transmembrane region" description="Helical" evidence="7">
    <location>
        <begin position="332"/>
        <end position="349"/>
    </location>
</feature>
<evidence type="ECO:0000256" key="3">
    <source>
        <dbReference type="ARBA" id="ARBA00022519"/>
    </source>
</evidence>
<keyword evidence="3 7" id="KW-0997">Cell inner membrane</keyword>
<name>A0A1H8MSH5_9RHOB</name>
<evidence type="ECO:0000256" key="1">
    <source>
        <dbReference type="ARBA" id="ARBA00004429"/>
    </source>
</evidence>
<keyword evidence="4 7" id="KW-0812">Transmembrane</keyword>
<evidence type="ECO:0000259" key="8">
    <source>
        <dbReference type="Pfam" id="PF06808"/>
    </source>
</evidence>
<feature type="transmembrane region" description="Helical" evidence="7">
    <location>
        <begin position="6"/>
        <end position="33"/>
    </location>
</feature>
<proteinExistence type="inferred from homology"/>
<dbReference type="Pfam" id="PF06808">
    <property type="entry name" value="DctM"/>
    <property type="match status" value="1"/>
</dbReference>
<dbReference type="PANTHER" id="PTHR33362:SF3">
    <property type="entry name" value="SIALIC ACID TRAP TRANSPORTER PERMEASE PROTEIN SIAT"/>
    <property type="match status" value="1"/>
</dbReference>
<evidence type="ECO:0000256" key="4">
    <source>
        <dbReference type="ARBA" id="ARBA00022692"/>
    </source>
</evidence>
<comment type="subcellular location">
    <subcellularLocation>
        <location evidence="1 7">Cell inner membrane</location>
        <topology evidence="1 7">Multi-pass membrane protein</topology>
    </subcellularLocation>
</comment>
<dbReference type="Proteomes" id="UP000199054">
    <property type="component" value="Unassembled WGS sequence"/>
</dbReference>
<organism evidence="9 10">
    <name type="scientific">Paracoccus alcaliphilus</name>
    <dbReference type="NCBI Taxonomy" id="34002"/>
    <lineage>
        <taxon>Bacteria</taxon>
        <taxon>Pseudomonadati</taxon>
        <taxon>Pseudomonadota</taxon>
        <taxon>Alphaproteobacteria</taxon>
        <taxon>Rhodobacterales</taxon>
        <taxon>Paracoccaceae</taxon>
        <taxon>Paracoccus</taxon>
    </lineage>
</organism>
<evidence type="ECO:0000313" key="10">
    <source>
        <dbReference type="Proteomes" id="UP000199054"/>
    </source>
</evidence>